<accession>A0AAW1GWS1</accession>
<dbReference type="PROSITE" id="PS00940">
    <property type="entry name" value="GAMMA_THIONIN"/>
    <property type="match status" value="1"/>
</dbReference>
<dbReference type="SMART" id="SM00505">
    <property type="entry name" value="Knot1"/>
    <property type="match status" value="1"/>
</dbReference>
<dbReference type="Pfam" id="PF00304">
    <property type="entry name" value="Gamma-thionin"/>
    <property type="match status" value="1"/>
</dbReference>
<name>A0AAW1GWS1_SAPOF</name>
<dbReference type="InterPro" id="IPR003614">
    <property type="entry name" value="Knottins"/>
</dbReference>
<evidence type="ECO:0000256" key="2">
    <source>
        <dbReference type="ARBA" id="ARBA00023157"/>
    </source>
</evidence>
<dbReference type="GO" id="GO:0006952">
    <property type="term" value="P:defense response"/>
    <property type="evidence" value="ECO:0007669"/>
    <property type="project" value="InterPro"/>
</dbReference>
<dbReference type="Proteomes" id="UP001443914">
    <property type="component" value="Unassembled WGS sequence"/>
</dbReference>
<dbReference type="EMBL" id="JBDFQZ010000014">
    <property type="protein sequence ID" value="KAK9667363.1"/>
    <property type="molecule type" value="Genomic_DNA"/>
</dbReference>
<evidence type="ECO:0000256" key="1">
    <source>
        <dbReference type="ARBA" id="ARBA00022729"/>
    </source>
</evidence>
<evidence type="ECO:0000313" key="5">
    <source>
        <dbReference type="Proteomes" id="UP001443914"/>
    </source>
</evidence>
<dbReference type="InterPro" id="IPR008176">
    <property type="entry name" value="Defensin_plant"/>
</dbReference>
<evidence type="ECO:0000259" key="3">
    <source>
        <dbReference type="SMART" id="SM00505"/>
    </source>
</evidence>
<comment type="caution">
    <text evidence="4">The sequence shown here is derived from an EMBL/GenBank/DDBJ whole genome shotgun (WGS) entry which is preliminary data.</text>
</comment>
<feature type="domain" description="Knottins-like" evidence="3">
    <location>
        <begin position="27"/>
        <end position="74"/>
    </location>
</feature>
<keyword evidence="1" id="KW-0732">Signal</keyword>
<protein>
    <recommendedName>
        <fullName evidence="3">Knottins-like domain-containing protein</fullName>
    </recommendedName>
</protein>
<dbReference type="SUPFAM" id="SSF57095">
    <property type="entry name" value="Scorpion toxin-like"/>
    <property type="match status" value="1"/>
</dbReference>
<evidence type="ECO:0000313" key="4">
    <source>
        <dbReference type="EMBL" id="KAK9667363.1"/>
    </source>
</evidence>
<dbReference type="Gene3D" id="3.30.30.10">
    <property type="entry name" value="Knottin, scorpion toxin-like"/>
    <property type="match status" value="1"/>
</dbReference>
<dbReference type="AlphaFoldDB" id="A0AAW1GWS1"/>
<dbReference type="PANTHER" id="PTHR33147:SF46">
    <property type="entry name" value="DEFENSIN-LIKE PROTEIN 19"/>
    <property type="match status" value="1"/>
</dbReference>
<dbReference type="PANTHER" id="PTHR33147">
    <property type="entry name" value="DEFENSIN-LIKE PROTEIN 1"/>
    <property type="match status" value="1"/>
</dbReference>
<gene>
    <name evidence="4" type="ORF">RND81_14G250900</name>
</gene>
<keyword evidence="5" id="KW-1185">Reference proteome</keyword>
<dbReference type="InterPro" id="IPR036574">
    <property type="entry name" value="Scorpion_toxin-like_sf"/>
</dbReference>
<sequence>MNYSLFIEGAINEVVIHNAEKSVAEGQCERRSQTWSGVCIISGNCDNQCVSVEGAISGECQFDFPGRACFCKFC</sequence>
<keyword evidence="2" id="KW-1015">Disulfide bond</keyword>
<proteinExistence type="predicted"/>
<reference evidence="4" key="1">
    <citation type="submission" date="2024-03" db="EMBL/GenBank/DDBJ databases">
        <title>WGS assembly of Saponaria officinalis var. Norfolk2.</title>
        <authorList>
            <person name="Jenkins J."/>
            <person name="Shu S."/>
            <person name="Grimwood J."/>
            <person name="Barry K."/>
            <person name="Goodstein D."/>
            <person name="Schmutz J."/>
            <person name="Leebens-Mack J."/>
            <person name="Osbourn A."/>
        </authorList>
    </citation>
    <scope>NUCLEOTIDE SEQUENCE [LARGE SCALE GENOMIC DNA]</scope>
    <source>
        <strain evidence="4">JIC</strain>
    </source>
</reference>
<organism evidence="4 5">
    <name type="scientific">Saponaria officinalis</name>
    <name type="common">Common soapwort</name>
    <name type="synonym">Lychnis saponaria</name>
    <dbReference type="NCBI Taxonomy" id="3572"/>
    <lineage>
        <taxon>Eukaryota</taxon>
        <taxon>Viridiplantae</taxon>
        <taxon>Streptophyta</taxon>
        <taxon>Embryophyta</taxon>
        <taxon>Tracheophyta</taxon>
        <taxon>Spermatophyta</taxon>
        <taxon>Magnoliopsida</taxon>
        <taxon>eudicotyledons</taxon>
        <taxon>Gunneridae</taxon>
        <taxon>Pentapetalae</taxon>
        <taxon>Caryophyllales</taxon>
        <taxon>Caryophyllaceae</taxon>
        <taxon>Caryophylleae</taxon>
        <taxon>Saponaria</taxon>
    </lineage>
</organism>